<protein>
    <submittedName>
        <fullName evidence="3">Macrophage mannose receptor 1</fullName>
    </submittedName>
</protein>
<reference evidence="3 4" key="1">
    <citation type="journal article" date="2021" name="Elife">
        <title>Chloroplast acquisition without the gene transfer in kleptoplastic sea slugs, Plakobranchus ocellatus.</title>
        <authorList>
            <person name="Maeda T."/>
            <person name="Takahashi S."/>
            <person name="Yoshida T."/>
            <person name="Shimamura S."/>
            <person name="Takaki Y."/>
            <person name="Nagai Y."/>
            <person name="Toyoda A."/>
            <person name="Suzuki Y."/>
            <person name="Arimoto A."/>
            <person name="Ishii H."/>
            <person name="Satoh N."/>
            <person name="Nishiyama T."/>
            <person name="Hasebe M."/>
            <person name="Maruyama T."/>
            <person name="Minagawa J."/>
            <person name="Obokata J."/>
            <person name="Shigenobu S."/>
        </authorList>
    </citation>
    <scope>NUCLEOTIDE SEQUENCE [LARGE SCALE GENOMIC DNA]</scope>
</reference>
<keyword evidence="4" id="KW-1185">Reference proteome</keyword>
<keyword evidence="1" id="KW-0732">Signal</keyword>
<dbReference type="InterPro" id="IPR016187">
    <property type="entry name" value="CTDL_fold"/>
</dbReference>
<feature type="domain" description="C-type lectin" evidence="2">
    <location>
        <begin position="41"/>
        <end position="162"/>
    </location>
</feature>
<feature type="chain" id="PRO_5043618573" evidence="1">
    <location>
        <begin position="26"/>
        <end position="228"/>
    </location>
</feature>
<dbReference type="SUPFAM" id="SSF56436">
    <property type="entry name" value="C-type lectin-like"/>
    <property type="match status" value="2"/>
</dbReference>
<dbReference type="PROSITE" id="PS50041">
    <property type="entry name" value="C_TYPE_LECTIN_2"/>
    <property type="match status" value="1"/>
</dbReference>
<organism evidence="3 4">
    <name type="scientific">Elysia marginata</name>
    <dbReference type="NCBI Taxonomy" id="1093978"/>
    <lineage>
        <taxon>Eukaryota</taxon>
        <taxon>Metazoa</taxon>
        <taxon>Spiralia</taxon>
        <taxon>Lophotrochozoa</taxon>
        <taxon>Mollusca</taxon>
        <taxon>Gastropoda</taxon>
        <taxon>Heterobranchia</taxon>
        <taxon>Euthyneura</taxon>
        <taxon>Panpulmonata</taxon>
        <taxon>Sacoglossa</taxon>
        <taxon>Placobranchoidea</taxon>
        <taxon>Plakobranchidae</taxon>
        <taxon>Elysia</taxon>
    </lineage>
</organism>
<name>A0AAV4IJZ6_9GAST</name>
<evidence type="ECO:0000313" key="4">
    <source>
        <dbReference type="Proteomes" id="UP000762676"/>
    </source>
</evidence>
<dbReference type="EMBL" id="BMAT01013340">
    <property type="protein sequence ID" value="GFS10579.1"/>
    <property type="molecule type" value="Genomic_DNA"/>
</dbReference>
<dbReference type="InterPro" id="IPR050111">
    <property type="entry name" value="C-type_lectin/snaclec_domain"/>
</dbReference>
<feature type="signal peptide" evidence="1">
    <location>
        <begin position="1"/>
        <end position="25"/>
    </location>
</feature>
<dbReference type="CDD" id="cd00037">
    <property type="entry name" value="CLECT"/>
    <property type="match status" value="2"/>
</dbReference>
<dbReference type="PANTHER" id="PTHR22803">
    <property type="entry name" value="MANNOSE, PHOSPHOLIPASE, LECTIN RECEPTOR RELATED"/>
    <property type="match status" value="1"/>
</dbReference>
<dbReference type="Proteomes" id="UP000762676">
    <property type="component" value="Unassembled WGS sequence"/>
</dbReference>
<dbReference type="Gene3D" id="3.10.100.10">
    <property type="entry name" value="Mannose-Binding Protein A, subunit A"/>
    <property type="match status" value="2"/>
</dbReference>
<proteinExistence type="predicted"/>
<evidence type="ECO:0000313" key="3">
    <source>
        <dbReference type="EMBL" id="GFS10579.1"/>
    </source>
</evidence>
<dbReference type="InterPro" id="IPR001304">
    <property type="entry name" value="C-type_lectin-like"/>
</dbReference>
<dbReference type="Pfam" id="PF00059">
    <property type="entry name" value="Lectin_C"/>
    <property type="match status" value="1"/>
</dbReference>
<evidence type="ECO:0000256" key="1">
    <source>
        <dbReference type="SAM" id="SignalP"/>
    </source>
</evidence>
<gene>
    <name evidence="3" type="ORF">ElyMa_006649800</name>
</gene>
<dbReference type="AlphaFoldDB" id="A0AAV4IJZ6"/>
<evidence type="ECO:0000259" key="2">
    <source>
        <dbReference type="PROSITE" id="PS50041"/>
    </source>
</evidence>
<keyword evidence="3" id="KW-0675">Receptor</keyword>
<comment type="caution">
    <text evidence="3">The sequence shown here is derived from an EMBL/GenBank/DDBJ whole genome shotgun (WGS) entry which is preliminary data.</text>
</comment>
<accession>A0AAV4IJZ6</accession>
<sequence length="228" mass="26273">MRIRPYVRNELFIICFQILLLKISAFTVRRCPDVTWSASEVSGTCVKPISDEKKWDEARAACLNYRGDLVTILDDKMAKFIFDLTKNMWSGLWIGLKATAQKSDLVYSTGFTYKWVNGIKNVGYEKISNPKDFNGEGCISLEPPSHKWTWNTCDNRKGYICEIGKLCEDNWIQSNQSRTCVKFAEEKTGWENARNACRRQNGDLVSILNKGMKKFLRGNMKRGNRKDL</sequence>
<dbReference type="SMART" id="SM00034">
    <property type="entry name" value="CLECT"/>
    <property type="match status" value="1"/>
</dbReference>
<dbReference type="InterPro" id="IPR016186">
    <property type="entry name" value="C-type_lectin-like/link_sf"/>
</dbReference>